<feature type="transmembrane region" description="Helical" evidence="6">
    <location>
        <begin position="12"/>
        <end position="34"/>
    </location>
</feature>
<feature type="domain" description="GGDEF" evidence="9">
    <location>
        <begin position="305"/>
        <end position="438"/>
    </location>
</feature>
<evidence type="ECO:0000256" key="4">
    <source>
        <dbReference type="ARBA" id="ARBA00022989"/>
    </source>
</evidence>
<dbReference type="Pfam" id="PF00672">
    <property type="entry name" value="HAMP"/>
    <property type="match status" value="1"/>
</dbReference>
<dbReference type="InterPro" id="IPR001633">
    <property type="entry name" value="EAL_dom"/>
</dbReference>
<feature type="domain" description="EAL" evidence="7">
    <location>
        <begin position="446"/>
        <end position="700"/>
    </location>
</feature>
<dbReference type="PANTHER" id="PTHR33121">
    <property type="entry name" value="CYCLIC DI-GMP PHOSPHODIESTERASE PDEF"/>
    <property type="match status" value="1"/>
</dbReference>
<dbReference type="NCBIfam" id="TIGR00254">
    <property type="entry name" value="GGDEF"/>
    <property type="match status" value="1"/>
</dbReference>
<dbReference type="OrthoDB" id="9814202at2"/>
<evidence type="ECO:0000256" key="2">
    <source>
        <dbReference type="ARBA" id="ARBA00022475"/>
    </source>
</evidence>
<evidence type="ECO:0000256" key="5">
    <source>
        <dbReference type="ARBA" id="ARBA00023136"/>
    </source>
</evidence>
<name>A0A1I2M0X6_9GAMM</name>
<dbReference type="SUPFAM" id="SSF55073">
    <property type="entry name" value="Nucleotide cyclase"/>
    <property type="match status" value="1"/>
</dbReference>
<dbReference type="SMART" id="SM00304">
    <property type="entry name" value="HAMP"/>
    <property type="match status" value="1"/>
</dbReference>
<keyword evidence="11" id="KW-1185">Reference proteome</keyword>
<keyword evidence="3 6" id="KW-0812">Transmembrane</keyword>
<dbReference type="SMART" id="SM00052">
    <property type="entry name" value="EAL"/>
    <property type="match status" value="1"/>
</dbReference>
<dbReference type="EMBL" id="FOOU01000001">
    <property type="protein sequence ID" value="SFF85272.1"/>
    <property type="molecule type" value="Genomic_DNA"/>
</dbReference>
<evidence type="ECO:0000256" key="6">
    <source>
        <dbReference type="SAM" id="Phobius"/>
    </source>
</evidence>
<dbReference type="SMART" id="SM01049">
    <property type="entry name" value="Cache_2"/>
    <property type="match status" value="1"/>
</dbReference>
<dbReference type="Gene3D" id="3.30.70.270">
    <property type="match status" value="1"/>
</dbReference>
<sequence length="706" mass="79856">MHLKNISIRWKLFILVSLMMLSITAIYLISLKLAHNDLIESRKTIIKSVVDSAASQLKPILSLDNHTLSDKEKRTQIRQLVQTLRYGENNYLFAYNLAGETIANPTLSQIDGQDTRHLKGQNNNDMLQPMLQGIRKQGEVYWHYYWPKAGETEPSEKLSYAKLIPGTDLIIGSGIHLEEIQQLYVTHSITFTLLATFFGLLTYLIASRIASSITAPTARLVTQIEQLTSGHLTEEITDAERQDEIGSIAKALVHFRQQTIENQDLKQISLQEKHLATYDPVTQLLSRKGIENELSLLLVSLPKGEQSAVLAIKLPLLRDILSRWGSDYCNLILIDISNRIKKTLGVNDLLARYSDDTLMLIRPELSDTREINILINAIQTAIMQPAQIDGQQLSFQSRVGVSIAPDDGTQELQLFGHAEEALSEARRLELDYMFFSQLKTFALDERLVLWKDIQQALEEDQFYLVFQPLHDLHTNKIISAEVLLRWEHPERGFISPATFVVFAEQSGLVTRLDNWVLKAAAKQINEWKEAGIEVPQLAVNLSGLTFMRSDLKQLIQEATAEYDFPLSALELELTEGVLIASIETLQEKIHTIQEMGISISIDDFGTGYSSLSRIRNLQINKIKIDRSFIQDLESNQSDKKIIEAIILMAQGLDVKVVAEGVETPEQLNILRAMNCDIAQGFLLSKPLKKEKLIQLLENQNLIIEVD</sequence>
<dbReference type="GO" id="GO:0071111">
    <property type="term" value="F:cyclic-guanylate-specific phosphodiesterase activity"/>
    <property type="evidence" value="ECO:0007669"/>
    <property type="project" value="InterPro"/>
</dbReference>
<accession>A0A1I2M0X6</accession>
<evidence type="ECO:0000259" key="8">
    <source>
        <dbReference type="PROSITE" id="PS50885"/>
    </source>
</evidence>
<dbReference type="Proteomes" id="UP000198623">
    <property type="component" value="Unassembled WGS sequence"/>
</dbReference>
<dbReference type="Gene3D" id="6.10.340.10">
    <property type="match status" value="1"/>
</dbReference>
<dbReference type="Pfam" id="PF00990">
    <property type="entry name" value="GGDEF"/>
    <property type="match status" value="1"/>
</dbReference>
<organism evidence="10 11">
    <name type="scientific">Neptunomonas qingdaonensis</name>
    <dbReference type="NCBI Taxonomy" id="1045558"/>
    <lineage>
        <taxon>Bacteria</taxon>
        <taxon>Pseudomonadati</taxon>
        <taxon>Pseudomonadota</taxon>
        <taxon>Gammaproteobacteria</taxon>
        <taxon>Oceanospirillales</taxon>
        <taxon>Oceanospirillaceae</taxon>
        <taxon>Neptunomonas</taxon>
    </lineage>
</organism>
<dbReference type="GO" id="GO:0007165">
    <property type="term" value="P:signal transduction"/>
    <property type="evidence" value="ECO:0007669"/>
    <property type="project" value="InterPro"/>
</dbReference>
<dbReference type="SUPFAM" id="SSF158472">
    <property type="entry name" value="HAMP domain-like"/>
    <property type="match status" value="1"/>
</dbReference>
<dbReference type="CDD" id="cd01948">
    <property type="entry name" value="EAL"/>
    <property type="match status" value="1"/>
</dbReference>
<dbReference type="InterPro" id="IPR033480">
    <property type="entry name" value="sCache_2"/>
</dbReference>
<comment type="subcellular location">
    <subcellularLocation>
        <location evidence="1">Cell membrane</location>
        <topology evidence="1">Multi-pass membrane protein</topology>
    </subcellularLocation>
</comment>
<dbReference type="InterPro" id="IPR043128">
    <property type="entry name" value="Rev_trsase/Diguanyl_cyclase"/>
</dbReference>
<feature type="domain" description="HAMP" evidence="8">
    <location>
        <begin position="211"/>
        <end position="264"/>
    </location>
</feature>
<dbReference type="InterPro" id="IPR004010">
    <property type="entry name" value="Double_Cache_2"/>
</dbReference>
<dbReference type="STRING" id="1045558.SAMN05216175_101364"/>
<keyword evidence="5 6" id="KW-0472">Membrane</keyword>
<protein>
    <submittedName>
        <fullName evidence="10">Diguanylate cyclase (GGDEF) domain-containing protein</fullName>
    </submittedName>
</protein>
<keyword evidence="4 6" id="KW-1133">Transmembrane helix</keyword>
<dbReference type="Pfam" id="PF00563">
    <property type="entry name" value="EAL"/>
    <property type="match status" value="1"/>
</dbReference>
<evidence type="ECO:0000313" key="11">
    <source>
        <dbReference type="Proteomes" id="UP000198623"/>
    </source>
</evidence>
<dbReference type="PROSITE" id="PS50887">
    <property type="entry name" value="GGDEF"/>
    <property type="match status" value="1"/>
</dbReference>
<dbReference type="InterPro" id="IPR035919">
    <property type="entry name" value="EAL_sf"/>
</dbReference>
<dbReference type="Gene3D" id="3.30.450.20">
    <property type="entry name" value="PAS domain"/>
    <property type="match status" value="1"/>
</dbReference>
<dbReference type="Pfam" id="PF08269">
    <property type="entry name" value="dCache_2"/>
    <property type="match status" value="1"/>
</dbReference>
<dbReference type="InterPro" id="IPR029787">
    <property type="entry name" value="Nucleotide_cyclase"/>
</dbReference>
<evidence type="ECO:0000256" key="1">
    <source>
        <dbReference type="ARBA" id="ARBA00004651"/>
    </source>
</evidence>
<dbReference type="Gene3D" id="3.20.20.450">
    <property type="entry name" value="EAL domain"/>
    <property type="match status" value="1"/>
</dbReference>
<dbReference type="SMART" id="SM00267">
    <property type="entry name" value="GGDEF"/>
    <property type="match status" value="1"/>
</dbReference>
<proteinExistence type="predicted"/>
<evidence type="ECO:0000256" key="3">
    <source>
        <dbReference type="ARBA" id="ARBA00022692"/>
    </source>
</evidence>
<dbReference type="InterPro" id="IPR003660">
    <property type="entry name" value="HAMP_dom"/>
</dbReference>
<gene>
    <name evidence="10" type="ORF">SAMN05216175_101364</name>
</gene>
<dbReference type="GO" id="GO:0005886">
    <property type="term" value="C:plasma membrane"/>
    <property type="evidence" value="ECO:0007669"/>
    <property type="project" value="UniProtKB-SubCell"/>
</dbReference>
<dbReference type="PANTHER" id="PTHR33121:SF71">
    <property type="entry name" value="OXYGEN SENSOR PROTEIN DOSP"/>
    <property type="match status" value="1"/>
</dbReference>
<keyword evidence="2" id="KW-1003">Cell membrane</keyword>
<dbReference type="PROSITE" id="PS50883">
    <property type="entry name" value="EAL"/>
    <property type="match status" value="1"/>
</dbReference>
<dbReference type="InterPro" id="IPR050706">
    <property type="entry name" value="Cyclic-di-GMP_PDE-like"/>
</dbReference>
<evidence type="ECO:0000259" key="9">
    <source>
        <dbReference type="PROSITE" id="PS50887"/>
    </source>
</evidence>
<dbReference type="SUPFAM" id="SSF141868">
    <property type="entry name" value="EAL domain-like"/>
    <property type="match status" value="1"/>
</dbReference>
<evidence type="ECO:0000259" key="7">
    <source>
        <dbReference type="PROSITE" id="PS50883"/>
    </source>
</evidence>
<dbReference type="InterPro" id="IPR000160">
    <property type="entry name" value="GGDEF_dom"/>
</dbReference>
<evidence type="ECO:0000313" key="10">
    <source>
        <dbReference type="EMBL" id="SFF85272.1"/>
    </source>
</evidence>
<dbReference type="CDD" id="cd06225">
    <property type="entry name" value="HAMP"/>
    <property type="match status" value="1"/>
</dbReference>
<reference evidence="11" key="1">
    <citation type="submission" date="2016-10" db="EMBL/GenBank/DDBJ databases">
        <authorList>
            <person name="Varghese N."/>
            <person name="Submissions S."/>
        </authorList>
    </citation>
    <scope>NUCLEOTIDE SEQUENCE [LARGE SCALE GENOMIC DNA]</scope>
    <source>
        <strain evidence="11">CGMCC 1.10971</strain>
    </source>
</reference>
<dbReference type="PROSITE" id="PS50885">
    <property type="entry name" value="HAMP"/>
    <property type="match status" value="1"/>
</dbReference>
<dbReference type="AlphaFoldDB" id="A0A1I2M0X6"/>
<dbReference type="RefSeq" id="WP_090723587.1">
    <property type="nucleotide sequence ID" value="NZ_FOOU01000001.1"/>
</dbReference>